<keyword evidence="2 12" id="KW-0639">Primosome</keyword>
<dbReference type="Pfam" id="PF01807">
    <property type="entry name" value="Zn_ribbon_DnaG"/>
    <property type="match status" value="1"/>
</dbReference>
<dbReference type="InterPro" id="IPR037068">
    <property type="entry name" value="DNA_primase_core_N_sf"/>
</dbReference>
<comment type="cofactor">
    <cofactor evidence="12">
        <name>Zn(2+)</name>
        <dbReference type="ChEBI" id="CHEBI:29105"/>
    </cofactor>
    <text evidence="12">Binds 1 zinc ion per monomer.</text>
</comment>
<dbReference type="PANTHER" id="PTHR30313:SF2">
    <property type="entry name" value="DNA PRIMASE"/>
    <property type="match status" value="1"/>
</dbReference>
<keyword evidence="3 12" id="KW-0808">Transferase</keyword>
<evidence type="ECO:0000256" key="7">
    <source>
        <dbReference type="ARBA" id="ARBA00022771"/>
    </source>
</evidence>
<evidence type="ECO:0000256" key="6">
    <source>
        <dbReference type="ARBA" id="ARBA00022723"/>
    </source>
</evidence>
<dbReference type="PROSITE" id="PS50880">
    <property type="entry name" value="TOPRIM"/>
    <property type="match status" value="1"/>
</dbReference>
<dbReference type="AlphaFoldDB" id="A0AAE3HNX7"/>
<dbReference type="InterPro" id="IPR002694">
    <property type="entry name" value="Znf_CHC2"/>
</dbReference>
<evidence type="ECO:0000256" key="12">
    <source>
        <dbReference type="HAMAP-Rule" id="MF_00974"/>
    </source>
</evidence>
<dbReference type="Gene3D" id="3.90.980.10">
    <property type="entry name" value="DNA primase, catalytic core, N-terminal domain"/>
    <property type="match status" value="1"/>
</dbReference>
<dbReference type="Gene3D" id="1.10.860.10">
    <property type="entry name" value="DNAb Helicase, Chain A"/>
    <property type="match status" value="1"/>
</dbReference>
<feature type="domain" description="Toprim" evidence="13">
    <location>
        <begin position="260"/>
        <end position="342"/>
    </location>
</feature>
<dbReference type="InterPro" id="IPR050219">
    <property type="entry name" value="DnaG_primase"/>
</dbReference>
<dbReference type="EMBL" id="JANUCT010000018">
    <property type="protein sequence ID" value="MCS3904262.1"/>
    <property type="molecule type" value="Genomic_DNA"/>
</dbReference>
<evidence type="ECO:0000256" key="5">
    <source>
        <dbReference type="ARBA" id="ARBA00022705"/>
    </source>
</evidence>
<dbReference type="Gene3D" id="3.40.1360.10">
    <property type="match status" value="1"/>
</dbReference>
<dbReference type="FunFam" id="3.90.580.10:FF:000001">
    <property type="entry name" value="DNA primase"/>
    <property type="match status" value="1"/>
</dbReference>
<dbReference type="NCBIfam" id="TIGR01391">
    <property type="entry name" value="dnaG"/>
    <property type="match status" value="1"/>
</dbReference>
<dbReference type="GO" id="GO:0000428">
    <property type="term" value="C:DNA-directed RNA polymerase complex"/>
    <property type="evidence" value="ECO:0007669"/>
    <property type="project" value="UniProtKB-KW"/>
</dbReference>
<accession>A0AAE3HNX7</accession>
<feature type="zinc finger region" description="CHC2-type" evidence="12">
    <location>
        <begin position="40"/>
        <end position="64"/>
    </location>
</feature>
<comment type="function">
    <text evidence="12">RNA polymerase that catalyzes the synthesis of short RNA molecules used as primers for DNA polymerase during DNA replication.</text>
</comment>
<evidence type="ECO:0000256" key="3">
    <source>
        <dbReference type="ARBA" id="ARBA00022679"/>
    </source>
</evidence>
<dbReference type="PANTHER" id="PTHR30313">
    <property type="entry name" value="DNA PRIMASE"/>
    <property type="match status" value="1"/>
</dbReference>
<keyword evidence="8 12" id="KW-0862">Zinc</keyword>
<name>A0AAE3HNX7_9GAMM</name>
<dbReference type="FunFam" id="3.40.1360.10:FF:000002">
    <property type="entry name" value="DNA primase"/>
    <property type="match status" value="1"/>
</dbReference>
<evidence type="ECO:0000256" key="4">
    <source>
        <dbReference type="ARBA" id="ARBA00022695"/>
    </source>
</evidence>
<dbReference type="RefSeq" id="WP_259056850.1">
    <property type="nucleotide sequence ID" value="NZ_JANUCT010000018.1"/>
</dbReference>
<comment type="caution">
    <text evidence="14">The sequence shown here is derived from an EMBL/GenBank/DDBJ whole genome shotgun (WGS) entry which is preliminary data.</text>
</comment>
<dbReference type="GO" id="GO:0006269">
    <property type="term" value="P:DNA replication, synthesis of primer"/>
    <property type="evidence" value="ECO:0007669"/>
    <property type="project" value="UniProtKB-UniRule"/>
</dbReference>
<dbReference type="CDD" id="cd03364">
    <property type="entry name" value="TOPRIM_DnaG_primases"/>
    <property type="match status" value="1"/>
</dbReference>
<dbReference type="EC" id="2.7.7.101" evidence="12"/>
<dbReference type="Gene3D" id="3.90.580.10">
    <property type="entry name" value="Zinc finger, CHC2-type domain"/>
    <property type="match status" value="1"/>
</dbReference>
<keyword evidence="7 12" id="KW-0863">Zinc-finger</keyword>
<dbReference type="InterPro" id="IPR013173">
    <property type="entry name" value="DNA_primase_DnaG_DnaB-bd_dom"/>
</dbReference>
<keyword evidence="9" id="KW-0460">Magnesium</keyword>
<dbReference type="SUPFAM" id="SSF117023">
    <property type="entry name" value="DNA primase DnaG, C-terminal domain"/>
    <property type="match status" value="1"/>
</dbReference>
<dbReference type="Gene3D" id="1.20.50.20">
    <property type="entry name" value="DnaG, RNA polymerase domain, helical bundle"/>
    <property type="match status" value="1"/>
</dbReference>
<evidence type="ECO:0000313" key="15">
    <source>
        <dbReference type="Proteomes" id="UP001204445"/>
    </source>
</evidence>
<evidence type="ECO:0000256" key="2">
    <source>
        <dbReference type="ARBA" id="ARBA00022515"/>
    </source>
</evidence>
<comment type="similarity">
    <text evidence="12">Belongs to the DnaG primase family.</text>
</comment>
<dbReference type="GO" id="GO:0008270">
    <property type="term" value="F:zinc ion binding"/>
    <property type="evidence" value="ECO:0007669"/>
    <property type="project" value="UniProtKB-UniRule"/>
</dbReference>
<dbReference type="Pfam" id="PF13155">
    <property type="entry name" value="Toprim_2"/>
    <property type="match status" value="1"/>
</dbReference>
<evidence type="ECO:0000256" key="8">
    <source>
        <dbReference type="ARBA" id="ARBA00022833"/>
    </source>
</evidence>
<reference evidence="14" key="1">
    <citation type="submission" date="2022-08" db="EMBL/GenBank/DDBJ databases">
        <title>Genomic Encyclopedia of Type Strains, Phase III (KMG-III): the genomes of soil and plant-associated and newly described type strains.</title>
        <authorList>
            <person name="Whitman W."/>
        </authorList>
    </citation>
    <scope>NUCLEOTIDE SEQUENCE</scope>
    <source>
        <strain evidence="14">HMT 1</strain>
    </source>
</reference>
<dbReference type="GO" id="GO:1990077">
    <property type="term" value="C:primosome complex"/>
    <property type="evidence" value="ECO:0007669"/>
    <property type="project" value="UniProtKB-KW"/>
</dbReference>
<gene>
    <name evidence="12" type="primary">dnaG</name>
    <name evidence="14" type="ORF">J2T55_002298</name>
</gene>
<dbReference type="HAMAP" id="MF_00974">
    <property type="entry name" value="DNA_primase_DnaG"/>
    <property type="match status" value="1"/>
</dbReference>
<comment type="domain">
    <text evidence="12">Contains an N-terminal zinc-binding domain, a central core domain that contains the primase activity, and a C-terminal DnaB-binding domain.</text>
</comment>
<dbReference type="Pfam" id="PF08275">
    <property type="entry name" value="DNAG_N"/>
    <property type="match status" value="1"/>
</dbReference>
<proteinExistence type="inferred from homology"/>
<evidence type="ECO:0000313" key="14">
    <source>
        <dbReference type="EMBL" id="MCS3904262.1"/>
    </source>
</evidence>
<protein>
    <recommendedName>
        <fullName evidence="12">DNA primase</fullName>
        <ecNumber evidence="12">2.7.7.101</ecNumber>
    </recommendedName>
</protein>
<dbReference type="InterPro" id="IPR006171">
    <property type="entry name" value="TOPRIM_dom"/>
</dbReference>
<dbReference type="InterPro" id="IPR006295">
    <property type="entry name" value="DNA_primase_DnaG"/>
</dbReference>
<dbReference type="Pfam" id="PF08278">
    <property type="entry name" value="DnaG_DnaB_bind"/>
    <property type="match status" value="1"/>
</dbReference>
<keyword evidence="11 12" id="KW-0804">Transcription</keyword>
<keyword evidence="10 12" id="KW-0238">DNA-binding</keyword>
<keyword evidence="4 12" id="KW-0548">Nucleotidyltransferase</keyword>
<dbReference type="InterPro" id="IPR030846">
    <property type="entry name" value="DnaG_bac"/>
</dbReference>
<sequence length="583" mass="65660">MAGLIPQHFIDDLLSRIDIVDVIDGYVPLKRAGRNHQARCPFHDEKTPSFTVSQEKQFYHCFGCGANGTAIGFLMEHAGMTFPEAVEELANRVGLTVPREGGDSTPRSSDDKSDFYELMEMAVRYYSRQLREHPERERAIAYLKQRGLSGELAAEFEIGFAPPGWDNLLSSLGKSEDSVKRLASIGLLVEKESGRGHYDRFRDRIMFPIRDRRGRAIGFGGRVLGDGEPKYLNSPETPIFHKGSETYGLYQAKKAMRQLDRFYIVEGYTDVLALAQSGVRNAVATLGTACTKEHLELLFRHAAQLVLCFDGDSAGQKAAFKAMETALPLLRDGREVDFLFLPPADDPDTFVRREGQAAFTDPARLTPLSDYLIQYLRREIDTSSREGKAKLSDRAMRYTRQLPSDSLRDLMVRKISDITFMDEHELQRQLGNDTPAAAPRGPRHSGRRHAPSLVSHTIALLLQQPALAQEVDNPQSLARVDMPGMAFLVELLEFIHAHPNIKTAGILEHWRDSRYGRRLSELAATDFDEQVNLAAEFRDCVTRLQKLQRGRRLQELRQIPWPELSEAQKEELRALTSAPGPAE</sequence>
<dbReference type="InterPro" id="IPR036977">
    <property type="entry name" value="DNA_primase_Znf_CHC2"/>
</dbReference>
<dbReference type="Proteomes" id="UP001204445">
    <property type="component" value="Unassembled WGS sequence"/>
</dbReference>
<dbReference type="InterPro" id="IPR034151">
    <property type="entry name" value="TOPRIM_DnaG_bac"/>
</dbReference>
<keyword evidence="15" id="KW-1185">Reference proteome</keyword>
<evidence type="ECO:0000259" key="13">
    <source>
        <dbReference type="PROSITE" id="PS50880"/>
    </source>
</evidence>
<keyword evidence="1 12" id="KW-0240">DNA-directed RNA polymerase</keyword>
<evidence type="ECO:0000256" key="10">
    <source>
        <dbReference type="ARBA" id="ARBA00023125"/>
    </source>
</evidence>
<keyword evidence="6 12" id="KW-0479">Metal-binding</keyword>
<dbReference type="SMART" id="SM00493">
    <property type="entry name" value="TOPRIM"/>
    <property type="match status" value="1"/>
</dbReference>
<dbReference type="Pfam" id="PF10410">
    <property type="entry name" value="DnaB_bind"/>
    <property type="match status" value="1"/>
</dbReference>
<dbReference type="SMART" id="SM00400">
    <property type="entry name" value="ZnF_CHCC"/>
    <property type="match status" value="1"/>
</dbReference>
<evidence type="ECO:0000256" key="1">
    <source>
        <dbReference type="ARBA" id="ARBA00022478"/>
    </source>
</evidence>
<dbReference type="InterPro" id="IPR013264">
    <property type="entry name" value="DNAG_N"/>
</dbReference>
<dbReference type="InterPro" id="IPR019475">
    <property type="entry name" value="DNA_primase_DnaB-bd"/>
</dbReference>
<evidence type="ECO:0000256" key="9">
    <source>
        <dbReference type="ARBA" id="ARBA00022842"/>
    </source>
</evidence>
<comment type="catalytic activity">
    <reaction evidence="12">
        <text>ssDNA + n NTP = ssDNA/pppN(pN)n-1 hybrid + (n-1) diphosphate.</text>
        <dbReference type="EC" id="2.7.7.101"/>
    </reaction>
</comment>
<comment type="subunit">
    <text evidence="12">Monomer. Interacts with DnaB.</text>
</comment>
<dbReference type="SUPFAM" id="SSF57783">
    <property type="entry name" value="Zinc beta-ribbon"/>
    <property type="match status" value="1"/>
</dbReference>
<dbReference type="SUPFAM" id="SSF56731">
    <property type="entry name" value="DNA primase core"/>
    <property type="match status" value="1"/>
</dbReference>
<organism evidence="14 15">
    <name type="scientific">Methylohalomonas lacus</name>
    <dbReference type="NCBI Taxonomy" id="398773"/>
    <lineage>
        <taxon>Bacteria</taxon>
        <taxon>Pseudomonadati</taxon>
        <taxon>Pseudomonadota</taxon>
        <taxon>Gammaproteobacteria</taxon>
        <taxon>Methylohalomonadales</taxon>
        <taxon>Methylohalomonadaceae</taxon>
        <taxon>Methylohalomonas</taxon>
    </lineage>
</organism>
<evidence type="ECO:0000256" key="11">
    <source>
        <dbReference type="ARBA" id="ARBA00023163"/>
    </source>
</evidence>
<dbReference type="InterPro" id="IPR016136">
    <property type="entry name" value="DNA_helicase_N/primase_C"/>
</dbReference>
<dbReference type="SMART" id="SM00766">
    <property type="entry name" value="DnaG_DnaB_bind"/>
    <property type="match status" value="1"/>
</dbReference>
<keyword evidence="5 12" id="KW-0235">DNA replication</keyword>
<dbReference type="GO" id="GO:0003677">
    <property type="term" value="F:DNA binding"/>
    <property type="evidence" value="ECO:0007669"/>
    <property type="project" value="UniProtKB-KW"/>
</dbReference>
<dbReference type="GO" id="GO:0005737">
    <property type="term" value="C:cytoplasm"/>
    <property type="evidence" value="ECO:0007669"/>
    <property type="project" value="TreeGrafter"/>
</dbReference>
<dbReference type="FunFam" id="3.90.980.10:FF:000001">
    <property type="entry name" value="DNA primase"/>
    <property type="match status" value="1"/>
</dbReference>
<dbReference type="GO" id="GO:0003899">
    <property type="term" value="F:DNA-directed RNA polymerase activity"/>
    <property type="evidence" value="ECO:0007669"/>
    <property type="project" value="UniProtKB-UniRule"/>
</dbReference>